<dbReference type="Gene3D" id="3.80.30.20">
    <property type="entry name" value="tm_1862 like domain"/>
    <property type="match status" value="1"/>
</dbReference>
<dbReference type="Gene3D" id="3.40.50.280">
    <property type="entry name" value="Cobalamin-binding domain"/>
    <property type="match status" value="1"/>
</dbReference>
<evidence type="ECO:0000256" key="7">
    <source>
        <dbReference type="ARBA" id="ARBA00023014"/>
    </source>
</evidence>
<protein>
    <submittedName>
        <fullName evidence="10">B12 binding domain protein</fullName>
    </submittedName>
</protein>
<dbReference type="SUPFAM" id="SSF102114">
    <property type="entry name" value="Radical SAM enzymes"/>
    <property type="match status" value="1"/>
</dbReference>
<dbReference type="SFLD" id="SFLDS00029">
    <property type="entry name" value="Radical_SAM"/>
    <property type="match status" value="1"/>
</dbReference>
<dbReference type="EMBL" id="CP036290">
    <property type="protein sequence ID" value="QDU83633.1"/>
    <property type="molecule type" value="Genomic_DNA"/>
</dbReference>
<dbReference type="SMART" id="SM00729">
    <property type="entry name" value="Elp3"/>
    <property type="match status" value="1"/>
</dbReference>
<dbReference type="Proteomes" id="UP000319342">
    <property type="component" value="Chromosome"/>
</dbReference>
<dbReference type="InterPro" id="IPR006158">
    <property type="entry name" value="Cobalamin-bd"/>
</dbReference>
<dbReference type="GO" id="GO:0003824">
    <property type="term" value="F:catalytic activity"/>
    <property type="evidence" value="ECO:0007669"/>
    <property type="project" value="InterPro"/>
</dbReference>
<dbReference type="PANTHER" id="PTHR43409:SF7">
    <property type="entry name" value="BLL1977 PROTEIN"/>
    <property type="match status" value="1"/>
</dbReference>
<dbReference type="InterPro" id="IPR036724">
    <property type="entry name" value="Cobalamin-bd_sf"/>
</dbReference>
<dbReference type="CDD" id="cd01335">
    <property type="entry name" value="Radical_SAM"/>
    <property type="match status" value="1"/>
</dbReference>
<feature type="domain" description="Radical SAM core" evidence="9">
    <location>
        <begin position="170"/>
        <end position="395"/>
    </location>
</feature>
<dbReference type="SUPFAM" id="SSF52242">
    <property type="entry name" value="Cobalamin (vitamin B12)-binding domain"/>
    <property type="match status" value="1"/>
</dbReference>
<keyword evidence="3" id="KW-0808">Transferase</keyword>
<keyword evidence="7" id="KW-0411">Iron-sulfur</keyword>
<name>A0A518CWN7_9BACT</name>
<proteinExistence type="predicted"/>
<dbReference type="AlphaFoldDB" id="A0A518CWN7"/>
<organism evidence="10 11">
    <name type="scientific">Rohdeia mirabilis</name>
    <dbReference type="NCBI Taxonomy" id="2528008"/>
    <lineage>
        <taxon>Bacteria</taxon>
        <taxon>Pseudomonadati</taxon>
        <taxon>Planctomycetota</taxon>
        <taxon>Planctomycetia</taxon>
        <taxon>Planctomycetia incertae sedis</taxon>
        <taxon>Rohdeia</taxon>
    </lineage>
</organism>
<evidence type="ECO:0000313" key="10">
    <source>
        <dbReference type="EMBL" id="QDU83633.1"/>
    </source>
</evidence>
<keyword evidence="2" id="KW-0489">Methyltransferase</keyword>
<comment type="cofactor">
    <cofactor evidence="1">
        <name>[4Fe-4S] cluster</name>
        <dbReference type="ChEBI" id="CHEBI:49883"/>
    </cofactor>
</comment>
<dbReference type="InterPro" id="IPR007197">
    <property type="entry name" value="rSAM"/>
</dbReference>
<evidence type="ECO:0000313" key="11">
    <source>
        <dbReference type="Proteomes" id="UP000319342"/>
    </source>
</evidence>
<evidence type="ECO:0000259" key="8">
    <source>
        <dbReference type="PROSITE" id="PS51332"/>
    </source>
</evidence>
<evidence type="ECO:0000256" key="3">
    <source>
        <dbReference type="ARBA" id="ARBA00022679"/>
    </source>
</evidence>
<reference evidence="10 11" key="1">
    <citation type="submission" date="2019-02" db="EMBL/GenBank/DDBJ databases">
        <title>Deep-cultivation of Planctomycetes and their phenomic and genomic characterization uncovers novel biology.</title>
        <authorList>
            <person name="Wiegand S."/>
            <person name="Jogler M."/>
            <person name="Boedeker C."/>
            <person name="Pinto D."/>
            <person name="Vollmers J."/>
            <person name="Rivas-Marin E."/>
            <person name="Kohn T."/>
            <person name="Peeters S.H."/>
            <person name="Heuer A."/>
            <person name="Rast P."/>
            <person name="Oberbeckmann S."/>
            <person name="Bunk B."/>
            <person name="Jeske O."/>
            <person name="Meyerdierks A."/>
            <person name="Storesund J.E."/>
            <person name="Kallscheuer N."/>
            <person name="Luecker S."/>
            <person name="Lage O.M."/>
            <person name="Pohl T."/>
            <person name="Merkel B.J."/>
            <person name="Hornburger P."/>
            <person name="Mueller R.-W."/>
            <person name="Bruemmer F."/>
            <person name="Labrenz M."/>
            <person name="Spormann A.M."/>
            <person name="Op den Camp H."/>
            <person name="Overmann J."/>
            <person name="Amann R."/>
            <person name="Jetten M.S.M."/>
            <person name="Mascher T."/>
            <person name="Medema M.H."/>
            <person name="Devos D.P."/>
            <person name="Kaster A.-K."/>
            <person name="Ovreas L."/>
            <person name="Rohde M."/>
            <person name="Galperin M.Y."/>
            <person name="Jogler C."/>
        </authorList>
    </citation>
    <scope>NUCLEOTIDE SEQUENCE [LARGE SCALE GENOMIC DNA]</scope>
    <source>
        <strain evidence="10 11">Pla163</strain>
    </source>
</reference>
<evidence type="ECO:0000256" key="6">
    <source>
        <dbReference type="ARBA" id="ARBA00023004"/>
    </source>
</evidence>
<keyword evidence="5" id="KW-0479">Metal-binding</keyword>
<dbReference type="InterPro" id="IPR023404">
    <property type="entry name" value="rSAM_horseshoe"/>
</dbReference>
<accession>A0A518CWN7</accession>
<evidence type="ECO:0000256" key="4">
    <source>
        <dbReference type="ARBA" id="ARBA00022691"/>
    </source>
</evidence>
<dbReference type="SFLD" id="SFLDG01082">
    <property type="entry name" value="B12-binding_domain_containing"/>
    <property type="match status" value="1"/>
</dbReference>
<dbReference type="SFLD" id="SFLDG01123">
    <property type="entry name" value="methyltransferase_(Class_B)"/>
    <property type="match status" value="1"/>
</dbReference>
<keyword evidence="11" id="KW-1185">Reference proteome</keyword>
<dbReference type="GO" id="GO:0051539">
    <property type="term" value="F:4 iron, 4 sulfur cluster binding"/>
    <property type="evidence" value="ECO:0007669"/>
    <property type="project" value="UniProtKB-KW"/>
</dbReference>
<dbReference type="InterPro" id="IPR058240">
    <property type="entry name" value="rSAM_sf"/>
</dbReference>
<dbReference type="InterPro" id="IPR006638">
    <property type="entry name" value="Elp3/MiaA/NifB-like_rSAM"/>
</dbReference>
<dbReference type="PANTHER" id="PTHR43409">
    <property type="entry name" value="ANAEROBIC MAGNESIUM-PROTOPORPHYRIN IX MONOMETHYL ESTER CYCLASE-RELATED"/>
    <property type="match status" value="1"/>
</dbReference>
<dbReference type="RefSeq" id="WP_419186282.1">
    <property type="nucleotide sequence ID" value="NZ_CP036290.1"/>
</dbReference>
<dbReference type="InterPro" id="IPR034466">
    <property type="entry name" value="Methyltransferase_Class_B"/>
</dbReference>
<keyword evidence="4" id="KW-0949">S-adenosyl-L-methionine</keyword>
<dbReference type="PROSITE" id="PS51918">
    <property type="entry name" value="RADICAL_SAM"/>
    <property type="match status" value="1"/>
</dbReference>
<dbReference type="InterPro" id="IPR051198">
    <property type="entry name" value="BchE-like"/>
</dbReference>
<dbReference type="Pfam" id="PF04055">
    <property type="entry name" value="Radical_SAM"/>
    <property type="match status" value="1"/>
</dbReference>
<dbReference type="GO" id="GO:0005829">
    <property type="term" value="C:cytosol"/>
    <property type="evidence" value="ECO:0007669"/>
    <property type="project" value="TreeGrafter"/>
</dbReference>
<dbReference type="PROSITE" id="PS51332">
    <property type="entry name" value="B12_BINDING"/>
    <property type="match status" value="1"/>
</dbReference>
<keyword evidence="6" id="KW-0408">Iron</keyword>
<dbReference type="Pfam" id="PF02310">
    <property type="entry name" value="B12-binding"/>
    <property type="match status" value="1"/>
</dbReference>
<evidence type="ECO:0000256" key="5">
    <source>
        <dbReference type="ARBA" id="ARBA00022723"/>
    </source>
</evidence>
<gene>
    <name evidence="10" type="ORF">Pla163_07320</name>
</gene>
<dbReference type="GO" id="GO:0031419">
    <property type="term" value="F:cobalamin binding"/>
    <property type="evidence" value="ECO:0007669"/>
    <property type="project" value="InterPro"/>
</dbReference>
<evidence type="ECO:0000256" key="2">
    <source>
        <dbReference type="ARBA" id="ARBA00022603"/>
    </source>
</evidence>
<feature type="domain" description="B12-binding" evidence="8">
    <location>
        <begin position="1"/>
        <end position="128"/>
    </location>
</feature>
<evidence type="ECO:0000259" key="9">
    <source>
        <dbReference type="PROSITE" id="PS51918"/>
    </source>
</evidence>
<sequence>MARVAFIVTTCHEFEGIKVLSSVLKQHGHECDCFITSEEKDFHGAVRDYAPDVLGIYATTGQEAWAHRHIEAWKKELPHLKTVMGGPHPSFDPGNLRDEGIIDAIIKAEAEYAMLDLVNAWEGNNSIELIPNVGFLRDGEPWVNPIRPVIQDLDELPFPDVDLFYKYPFLAKKRVMQVHASRGCQNSCTYCSVGLMKKEWISGKKGERFNRTKSVDYLVAEMNDILARFPHFKMVNFGDAALNMESGWIQEFAEKWPAKVGLPFACNVNINYLDEDDIEAMSRAGCVSVQFGLESGSEDVRLKVYKKGYTDKVVYGIPTLLRKHKITYRTNNIMGSPAETLDDMFNTVRTNRAIKPNGCTVLIYRPFRSTELGREDFEKERVDFSRDIGPSIQADSQMLRDDVEEVVNLQKLFNVAVYLPFGLPLVKALIKLPRNPLFDWTLLAFLWYQHAVVSGYGMVDDFKLGLKNIGQIFGKKSGGMHSYGDTQKNQFLDTLDTGQDVSV</sequence>
<evidence type="ECO:0000256" key="1">
    <source>
        <dbReference type="ARBA" id="ARBA00001966"/>
    </source>
</evidence>
<dbReference type="GO" id="GO:0046872">
    <property type="term" value="F:metal ion binding"/>
    <property type="evidence" value="ECO:0007669"/>
    <property type="project" value="UniProtKB-KW"/>
</dbReference>